<dbReference type="InterPro" id="IPR032858">
    <property type="entry name" value="CcoP_N"/>
</dbReference>
<comment type="cofactor">
    <cofactor evidence="19 21">
        <name>heme c</name>
        <dbReference type="ChEBI" id="CHEBI:61717"/>
    </cofactor>
    <text evidence="19 21">Binds 2 heme C groups per subunit.</text>
</comment>
<proteinExistence type="inferred from homology"/>
<feature type="region of interest" description="Disordered" evidence="22">
    <location>
        <begin position="297"/>
        <end position="331"/>
    </location>
</feature>
<dbReference type="Pfam" id="PF14715">
    <property type="entry name" value="FixP_N"/>
    <property type="match status" value="1"/>
</dbReference>
<dbReference type="GO" id="GO:0005506">
    <property type="term" value="F:iron ion binding"/>
    <property type="evidence" value="ECO:0007669"/>
    <property type="project" value="InterPro"/>
</dbReference>
<evidence type="ECO:0000256" key="11">
    <source>
        <dbReference type="ARBA" id="ARBA00022737"/>
    </source>
</evidence>
<dbReference type="InterPro" id="IPR004678">
    <property type="entry name" value="Cyt_c_oxidase_cbb3_su3"/>
</dbReference>
<evidence type="ECO:0000256" key="19">
    <source>
        <dbReference type="PIRNR" id="PIRNR000006"/>
    </source>
</evidence>
<keyword evidence="14 23" id="KW-1133">Transmembrane helix</keyword>
<comment type="pathway">
    <text evidence="2 19">Energy metabolism; oxidative phosphorylation.</text>
</comment>
<dbReference type="PANTHER" id="PTHR33751">
    <property type="entry name" value="CBB3-TYPE CYTOCHROME C OXIDASE SUBUNIT FIXP"/>
    <property type="match status" value="1"/>
</dbReference>
<dbReference type="GO" id="GO:1902600">
    <property type="term" value="P:proton transmembrane transport"/>
    <property type="evidence" value="ECO:0007669"/>
    <property type="project" value="UniProtKB-KW"/>
</dbReference>
<protein>
    <recommendedName>
        <fullName evidence="19">Cbb3-type cytochrome c oxidase subunit</fullName>
    </recommendedName>
</protein>
<dbReference type="GO" id="GO:0005886">
    <property type="term" value="C:plasma membrane"/>
    <property type="evidence" value="ECO:0007669"/>
    <property type="project" value="UniProtKB-SubCell"/>
</dbReference>
<sequence length="331" mass="35754">MSDEKRIDAETGTETTGHQWDGIEELNTPLPRWWLWTFYATTVWGVIYTILFPAWPMISGATAGALGWSSRGEVAAEIERVDLSRADLMESLVTVDLGVLDRNEDLHRFAVQAGRSVFAANCSQCHGAGAAGVQAAGYPNLLDDDWLWGGTIRDIATTVRHGIRNEDDPDARWSQMPAFGEFWTDDEIAATVEHVRALGGLEHDPDLAVVGAELFYDNCASCHGDEGTGDREIGAPNLTDAIWLYGGDREALDRTIRHARFGVMPPWGARLGEAQVRAVAAYVHGLGGGEEEAMIGDEVEAGPDVPDASFPASAEETPREAGEPPVAPVAD</sequence>
<dbReference type="PROSITE" id="PS51007">
    <property type="entry name" value="CYTC"/>
    <property type="match status" value="2"/>
</dbReference>
<evidence type="ECO:0000256" key="2">
    <source>
        <dbReference type="ARBA" id="ARBA00004673"/>
    </source>
</evidence>
<evidence type="ECO:0000256" key="1">
    <source>
        <dbReference type="ARBA" id="ARBA00004533"/>
    </source>
</evidence>
<organism evidence="25 26">
    <name type="scientific">Hasllibacter halocynthiae</name>
    <dbReference type="NCBI Taxonomy" id="595589"/>
    <lineage>
        <taxon>Bacteria</taxon>
        <taxon>Pseudomonadati</taxon>
        <taxon>Pseudomonadota</taxon>
        <taxon>Alphaproteobacteria</taxon>
        <taxon>Rhodobacterales</taxon>
        <taxon>Roseobacteraceae</taxon>
        <taxon>Hasllibacter</taxon>
    </lineage>
</organism>
<keyword evidence="10 19" id="KW-0479">Metal-binding</keyword>
<dbReference type="Pfam" id="PF13442">
    <property type="entry name" value="Cytochrome_CBB3"/>
    <property type="match status" value="2"/>
</dbReference>
<evidence type="ECO:0000256" key="20">
    <source>
        <dbReference type="PIRSR" id="PIRSR000006-1"/>
    </source>
</evidence>
<dbReference type="InterPro" id="IPR008168">
    <property type="entry name" value="Cyt_C_IC"/>
</dbReference>
<keyword evidence="15 19" id="KW-0560">Oxidoreductase</keyword>
<dbReference type="InterPro" id="IPR050597">
    <property type="entry name" value="Cytochrome_c_Oxidase_Subunit"/>
</dbReference>
<evidence type="ECO:0000313" key="26">
    <source>
        <dbReference type="Proteomes" id="UP000238801"/>
    </source>
</evidence>
<comment type="function">
    <text evidence="19">C-type cytochrome. Part of the cbb3-type cytochrome c oxidase complex.</text>
</comment>
<evidence type="ECO:0000256" key="13">
    <source>
        <dbReference type="ARBA" id="ARBA00022982"/>
    </source>
</evidence>
<feature type="binding site" description="axial binding residue" evidence="20">
    <location>
        <position position="264"/>
    </location>
    <ligand>
        <name>heme c</name>
        <dbReference type="ChEBI" id="CHEBI:61717"/>
        <label>1</label>
    </ligand>
    <ligandPart>
        <name>Fe</name>
        <dbReference type="ChEBI" id="CHEBI:18248"/>
    </ligandPart>
</feature>
<comment type="subunit">
    <text evidence="19">Component of the cbb3-type cytochrome c oxidase.</text>
</comment>
<dbReference type="PANTHER" id="PTHR33751:SF1">
    <property type="entry name" value="CBB3-TYPE CYTOCHROME C OXIDASE SUBUNIT FIXP"/>
    <property type="match status" value="1"/>
</dbReference>
<evidence type="ECO:0000256" key="23">
    <source>
        <dbReference type="SAM" id="Phobius"/>
    </source>
</evidence>
<evidence type="ECO:0000256" key="14">
    <source>
        <dbReference type="ARBA" id="ARBA00022989"/>
    </source>
</evidence>
<dbReference type="Gene3D" id="6.10.280.130">
    <property type="match status" value="1"/>
</dbReference>
<feature type="binding site" description="axial binding residue" evidence="20">
    <location>
        <position position="223"/>
    </location>
    <ligand>
        <name>heme c</name>
        <dbReference type="ChEBI" id="CHEBI:61717"/>
        <label>2</label>
    </ligand>
    <ligandPart>
        <name>Fe</name>
        <dbReference type="ChEBI" id="CHEBI:18248"/>
    </ligandPart>
</feature>
<dbReference type="InterPro" id="IPR036909">
    <property type="entry name" value="Cyt_c-like_dom_sf"/>
</dbReference>
<keyword evidence="16 19" id="KW-0408">Iron</keyword>
<keyword evidence="11" id="KW-0677">Repeat</keyword>
<evidence type="ECO:0000256" key="4">
    <source>
        <dbReference type="ARBA" id="ARBA00022448"/>
    </source>
</evidence>
<feature type="binding site" description="axial binding residue" evidence="20">
    <location>
        <position position="126"/>
    </location>
    <ligand>
        <name>heme c</name>
        <dbReference type="ChEBI" id="CHEBI:61717"/>
        <label>1</label>
    </ligand>
    <ligandPart>
        <name>Fe</name>
        <dbReference type="ChEBI" id="CHEBI:18248"/>
    </ligandPart>
</feature>
<feature type="binding site" description="covalent" evidence="21">
    <location>
        <position position="222"/>
    </location>
    <ligand>
        <name>heme c</name>
        <dbReference type="ChEBI" id="CHEBI:61717"/>
        <label>2</label>
    </ligand>
</feature>
<dbReference type="PIRSF" id="PIRSF000006">
    <property type="entry name" value="Cbb3-Cox_fixP"/>
    <property type="match status" value="1"/>
</dbReference>
<keyword evidence="9 23" id="KW-0812">Transmembrane</keyword>
<evidence type="ECO:0000256" key="18">
    <source>
        <dbReference type="ARBA" id="ARBA00023136"/>
    </source>
</evidence>
<dbReference type="Gene3D" id="1.10.760.10">
    <property type="entry name" value="Cytochrome c-like domain"/>
    <property type="match status" value="2"/>
</dbReference>
<evidence type="ECO:0000259" key="24">
    <source>
        <dbReference type="PROSITE" id="PS51007"/>
    </source>
</evidence>
<dbReference type="UniPathway" id="UPA00705"/>
<dbReference type="OrthoDB" id="9811281at2"/>
<evidence type="ECO:0000256" key="17">
    <source>
        <dbReference type="ARBA" id="ARBA00023065"/>
    </source>
</evidence>
<evidence type="ECO:0000313" key="25">
    <source>
        <dbReference type="EMBL" id="PRY94432.1"/>
    </source>
</evidence>
<dbReference type="GO" id="GO:0009055">
    <property type="term" value="F:electron transfer activity"/>
    <property type="evidence" value="ECO:0007669"/>
    <property type="project" value="InterPro"/>
</dbReference>
<dbReference type="GO" id="GO:0020037">
    <property type="term" value="F:heme binding"/>
    <property type="evidence" value="ECO:0007669"/>
    <property type="project" value="InterPro"/>
</dbReference>
<dbReference type="GO" id="GO:0006119">
    <property type="term" value="P:oxidative phosphorylation"/>
    <property type="evidence" value="ECO:0007669"/>
    <property type="project" value="UniProtKB-UniPathway"/>
</dbReference>
<evidence type="ECO:0000256" key="8">
    <source>
        <dbReference type="ARBA" id="ARBA00022660"/>
    </source>
</evidence>
<dbReference type="NCBIfam" id="TIGR00782">
    <property type="entry name" value="ccoP"/>
    <property type="match status" value="1"/>
</dbReference>
<keyword evidence="18 19" id="KW-0472">Membrane</keyword>
<evidence type="ECO:0000256" key="15">
    <source>
        <dbReference type="ARBA" id="ARBA00023002"/>
    </source>
</evidence>
<evidence type="ECO:0000256" key="22">
    <source>
        <dbReference type="SAM" id="MobiDB-lite"/>
    </source>
</evidence>
<accession>A0A2T0X648</accession>
<evidence type="ECO:0000256" key="7">
    <source>
        <dbReference type="ARBA" id="ARBA00022617"/>
    </source>
</evidence>
<name>A0A2T0X648_9RHOB</name>
<dbReference type="SUPFAM" id="SSF46626">
    <property type="entry name" value="Cytochrome c"/>
    <property type="match status" value="2"/>
</dbReference>
<evidence type="ECO:0000256" key="6">
    <source>
        <dbReference type="ARBA" id="ARBA00022519"/>
    </source>
</evidence>
<dbReference type="AlphaFoldDB" id="A0A2T0X648"/>
<evidence type="ECO:0000256" key="5">
    <source>
        <dbReference type="ARBA" id="ARBA00022475"/>
    </source>
</evidence>
<dbReference type="InterPro" id="IPR038414">
    <property type="entry name" value="CcoP_N_sf"/>
</dbReference>
<keyword evidence="8 19" id="KW-0679">Respiratory chain</keyword>
<dbReference type="RefSeq" id="WP_106158933.1">
    <property type="nucleotide sequence ID" value="NZ_PVTT01000001.1"/>
</dbReference>
<comment type="caution">
    <text evidence="25">The sequence shown here is derived from an EMBL/GenBank/DDBJ whole genome shotgun (WGS) entry which is preliminary data.</text>
</comment>
<keyword evidence="12 19" id="KW-0375">Hydrogen ion transport</keyword>
<feature type="domain" description="Cytochrome c" evidence="24">
    <location>
        <begin position="206"/>
        <end position="287"/>
    </location>
</feature>
<feature type="binding site" description="axial binding residue" evidence="20">
    <location>
        <position position="176"/>
    </location>
    <ligand>
        <name>heme c</name>
        <dbReference type="ChEBI" id="CHEBI:61717"/>
        <label>2</label>
    </ligand>
    <ligandPart>
        <name>Fe</name>
        <dbReference type="ChEBI" id="CHEBI:18248"/>
    </ligandPart>
</feature>
<feature type="transmembrane region" description="Helical" evidence="23">
    <location>
        <begin position="33"/>
        <end position="52"/>
    </location>
</feature>
<evidence type="ECO:0000256" key="9">
    <source>
        <dbReference type="ARBA" id="ARBA00022692"/>
    </source>
</evidence>
<comment type="subcellular location">
    <subcellularLocation>
        <location evidence="1 19">Cell inner membrane</location>
    </subcellularLocation>
</comment>
<keyword evidence="17 19" id="KW-0406">Ion transport</keyword>
<dbReference type="InterPro" id="IPR009056">
    <property type="entry name" value="Cyt_c-like_dom"/>
</dbReference>
<evidence type="ECO:0000256" key="21">
    <source>
        <dbReference type="PIRSR" id="PIRSR000006-2"/>
    </source>
</evidence>
<evidence type="ECO:0000256" key="12">
    <source>
        <dbReference type="ARBA" id="ARBA00022781"/>
    </source>
</evidence>
<gene>
    <name evidence="25" type="ORF">BCF33_0019</name>
</gene>
<keyword evidence="6 19" id="KW-0997">Cell inner membrane</keyword>
<evidence type="ECO:0000256" key="3">
    <source>
        <dbReference type="ARBA" id="ARBA00006113"/>
    </source>
</evidence>
<feature type="binding site" description="covalent" evidence="21">
    <location>
        <position position="122"/>
    </location>
    <ligand>
        <name>heme c</name>
        <dbReference type="ChEBI" id="CHEBI:61717"/>
        <label>1</label>
    </ligand>
</feature>
<dbReference type="PRINTS" id="PR00605">
    <property type="entry name" value="CYTCHROMECIC"/>
</dbReference>
<feature type="domain" description="Cytochrome c" evidence="24">
    <location>
        <begin position="109"/>
        <end position="199"/>
    </location>
</feature>
<feature type="binding site" description="covalent" evidence="21">
    <location>
        <position position="125"/>
    </location>
    <ligand>
        <name>heme c</name>
        <dbReference type="ChEBI" id="CHEBI:61717"/>
        <label>1</label>
    </ligand>
</feature>
<keyword evidence="26" id="KW-1185">Reference proteome</keyword>
<dbReference type="Proteomes" id="UP000238801">
    <property type="component" value="Unassembled WGS sequence"/>
</dbReference>
<dbReference type="GO" id="GO:0016491">
    <property type="term" value="F:oxidoreductase activity"/>
    <property type="evidence" value="ECO:0007669"/>
    <property type="project" value="UniProtKB-KW"/>
</dbReference>
<feature type="binding site" description="covalent" evidence="21">
    <location>
        <position position="219"/>
    </location>
    <ligand>
        <name>heme c</name>
        <dbReference type="ChEBI" id="CHEBI:61717"/>
        <label>2</label>
    </ligand>
</feature>
<dbReference type="EMBL" id="PVTT01000001">
    <property type="protein sequence ID" value="PRY94432.1"/>
    <property type="molecule type" value="Genomic_DNA"/>
</dbReference>
<keyword evidence="13 19" id="KW-0249">Electron transport</keyword>
<reference evidence="25 26" key="1">
    <citation type="submission" date="2018-03" db="EMBL/GenBank/DDBJ databases">
        <title>Genomic Encyclopedia of Archaeal and Bacterial Type Strains, Phase II (KMG-II): from individual species to whole genera.</title>
        <authorList>
            <person name="Goeker M."/>
        </authorList>
    </citation>
    <scope>NUCLEOTIDE SEQUENCE [LARGE SCALE GENOMIC DNA]</scope>
    <source>
        <strain evidence="25 26">DSM 29318</strain>
    </source>
</reference>
<keyword evidence="5 19" id="KW-1003">Cell membrane</keyword>
<comment type="similarity">
    <text evidence="3 19">Belongs to the CcoP / FixP family.</text>
</comment>
<evidence type="ECO:0000256" key="16">
    <source>
        <dbReference type="ARBA" id="ARBA00023004"/>
    </source>
</evidence>
<evidence type="ECO:0000256" key="10">
    <source>
        <dbReference type="ARBA" id="ARBA00022723"/>
    </source>
</evidence>
<keyword evidence="4 19" id="KW-0813">Transport</keyword>
<keyword evidence="7 19" id="KW-0349">Heme</keyword>